<protein>
    <recommendedName>
        <fullName evidence="8">BI1-like protein</fullName>
    </recommendedName>
</protein>
<dbReference type="GO" id="GO:0016020">
    <property type="term" value="C:membrane"/>
    <property type="evidence" value="ECO:0007669"/>
    <property type="project" value="UniProtKB-SubCell"/>
</dbReference>
<feature type="transmembrane region" description="Helical" evidence="5">
    <location>
        <begin position="126"/>
        <end position="149"/>
    </location>
</feature>
<accession>A0AA38L6T7</accession>
<evidence type="ECO:0008006" key="8">
    <source>
        <dbReference type="Google" id="ProtNLM"/>
    </source>
</evidence>
<keyword evidence="3 5" id="KW-1133">Transmembrane helix</keyword>
<proteinExistence type="inferred from homology"/>
<feature type="transmembrane region" description="Helical" evidence="5">
    <location>
        <begin position="99"/>
        <end position="119"/>
    </location>
</feature>
<evidence type="ECO:0000313" key="7">
    <source>
        <dbReference type="Proteomes" id="UP000824469"/>
    </source>
</evidence>
<dbReference type="Pfam" id="PF01027">
    <property type="entry name" value="Bax1-I"/>
    <property type="match status" value="1"/>
</dbReference>
<feature type="transmembrane region" description="Helical" evidence="5">
    <location>
        <begin position="73"/>
        <end position="93"/>
    </location>
</feature>
<evidence type="ECO:0000256" key="5">
    <source>
        <dbReference type="RuleBase" id="RU004379"/>
    </source>
</evidence>
<keyword evidence="7" id="KW-1185">Reference proteome</keyword>
<keyword evidence="4 5" id="KW-0472">Membrane</keyword>
<dbReference type="PANTHER" id="PTHR23291">
    <property type="entry name" value="BAX INHIBITOR-RELATED"/>
    <property type="match status" value="1"/>
</dbReference>
<organism evidence="6 7">
    <name type="scientific">Taxus chinensis</name>
    <name type="common">Chinese yew</name>
    <name type="synonym">Taxus wallichiana var. chinensis</name>
    <dbReference type="NCBI Taxonomy" id="29808"/>
    <lineage>
        <taxon>Eukaryota</taxon>
        <taxon>Viridiplantae</taxon>
        <taxon>Streptophyta</taxon>
        <taxon>Embryophyta</taxon>
        <taxon>Tracheophyta</taxon>
        <taxon>Spermatophyta</taxon>
        <taxon>Pinopsida</taxon>
        <taxon>Pinidae</taxon>
        <taxon>Conifers II</taxon>
        <taxon>Cupressales</taxon>
        <taxon>Taxaceae</taxon>
        <taxon>Taxus</taxon>
    </lineage>
</organism>
<dbReference type="EMBL" id="JAHRHJ020000005">
    <property type="protein sequence ID" value="KAH9314434.1"/>
    <property type="molecule type" value="Genomic_DNA"/>
</dbReference>
<dbReference type="Proteomes" id="UP000824469">
    <property type="component" value="Unassembled WGS sequence"/>
</dbReference>
<comment type="similarity">
    <text evidence="5">Belongs to the BI1 family.</text>
</comment>
<dbReference type="PANTHER" id="PTHR23291:SF31">
    <property type="entry name" value="PROTEIN LIFEGUARD 4"/>
    <property type="match status" value="1"/>
</dbReference>
<feature type="transmembrane region" description="Helical" evidence="5">
    <location>
        <begin position="218"/>
        <end position="239"/>
    </location>
</feature>
<gene>
    <name evidence="6" type="ORF">KI387_023061</name>
</gene>
<evidence type="ECO:0000256" key="2">
    <source>
        <dbReference type="ARBA" id="ARBA00022692"/>
    </source>
</evidence>
<evidence type="ECO:0000256" key="3">
    <source>
        <dbReference type="ARBA" id="ARBA00022989"/>
    </source>
</evidence>
<feature type="transmembrane region" description="Helical" evidence="5">
    <location>
        <begin position="155"/>
        <end position="179"/>
    </location>
</feature>
<comment type="subcellular location">
    <subcellularLocation>
        <location evidence="1">Membrane</location>
        <topology evidence="1">Multi-pass membrane protein</topology>
    </subcellularLocation>
</comment>
<feature type="transmembrane region" description="Helical" evidence="5">
    <location>
        <begin position="186"/>
        <end position="203"/>
    </location>
</feature>
<dbReference type="OMA" id="SIRMGKF"/>
<evidence type="ECO:0000256" key="4">
    <source>
        <dbReference type="ARBA" id="ARBA00023136"/>
    </source>
</evidence>
<dbReference type="AlphaFoldDB" id="A0AA38L6T7"/>
<dbReference type="InterPro" id="IPR006214">
    <property type="entry name" value="Bax_inhibitor_1-related"/>
</dbReference>
<reference evidence="6 7" key="1">
    <citation type="journal article" date="2021" name="Nat. Plants">
        <title>The Taxus genome provides insights into paclitaxel biosynthesis.</title>
        <authorList>
            <person name="Xiong X."/>
            <person name="Gou J."/>
            <person name="Liao Q."/>
            <person name="Li Y."/>
            <person name="Zhou Q."/>
            <person name="Bi G."/>
            <person name="Li C."/>
            <person name="Du R."/>
            <person name="Wang X."/>
            <person name="Sun T."/>
            <person name="Guo L."/>
            <person name="Liang H."/>
            <person name="Lu P."/>
            <person name="Wu Y."/>
            <person name="Zhang Z."/>
            <person name="Ro D.K."/>
            <person name="Shang Y."/>
            <person name="Huang S."/>
            <person name="Yan J."/>
        </authorList>
    </citation>
    <scope>NUCLEOTIDE SEQUENCE [LARGE SCALE GENOMIC DNA]</scope>
    <source>
        <strain evidence="6">Ta-2019</strain>
    </source>
</reference>
<keyword evidence="2 5" id="KW-0812">Transmembrane</keyword>
<name>A0AA38L6T7_TAXCH</name>
<evidence type="ECO:0000256" key="1">
    <source>
        <dbReference type="ARBA" id="ARBA00004141"/>
    </source>
</evidence>
<evidence type="ECO:0000313" key="6">
    <source>
        <dbReference type="EMBL" id="KAH9314434.1"/>
    </source>
</evidence>
<sequence>MYGSIKGQYPDLEAGSAVALFPGISYSENIDRWNFVRKIYGILSLQLLLTVAVAGVVVSNPSVALFFTSPSGFGLYIFIVISPFMWICALYYYHRTHPINYILLFIFTACISLAVGLSCAFTNGKVVLEATILTAVVVISLTLYTFWAARRGYDFSFLGPVLFSAIFVLIVFGFIQVFLPLGRTSVMIYGVLASIIFSGYIVFDTDNLIKRYSYDEYIWATVALYLDIINLFLSLLTLFRGVRD</sequence>
<comment type="caution">
    <text evidence="6">The sequence shown here is derived from an EMBL/GenBank/DDBJ whole genome shotgun (WGS) entry which is preliminary data.</text>
</comment>
<feature type="transmembrane region" description="Helical" evidence="5">
    <location>
        <begin position="39"/>
        <end position="66"/>
    </location>
</feature>